<keyword evidence="6" id="KW-0472">Membrane</keyword>
<name>A0A7R9K2M1_TIMGE</name>
<evidence type="ECO:0000256" key="1">
    <source>
        <dbReference type="ARBA" id="ARBA00004141"/>
    </source>
</evidence>
<dbReference type="GO" id="GO:0005524">
    <property type="term" value="F:ATP binding"/>
    <property type="evidence" value="ECO:0007669"/>
    <property type="project" value="InterPro"/>
</dbReference>
<dbReference type="Pfam" id="PF00005">
    <property type="entry name" value="ABC_tran"/>
    <property type="match status" value="1"/>
</dbReference>
<dbReference type="GO" id="GO:0005886">
    <property type="term" value="C:plasma membrane"/>
    <property type="evidence" value="ECO:0007669"/>
    <property type="project" value="TreeGrafter"/>
</dbReference>
<keyword evidence="5" id="KW-1133">Transmembrane helix</keyword>
<evidence type="ECO:0000256" key="6">
    <source>
        <dbReference type="ARBA" id="ARBA00023136"/>
    </source>
</evidence>
<dbReference type="PANTHER" id="PTHR48041:SF78">
    <property type="entry name" value="ABC TRANSPORTER EXPRESSED IN TRACHEA, ISOFORM A"/>
    <property type="match status" value="1"/>
</dbReference>
<dbReference type="InterPro" id="IPR050352">
    <property type="entry name" value="ABCG_transporters"/>
</dbReference>
<protein>
    <recommendedName>
        <fullName evidence="7">ABC transporter domain-containing protein</fullName>
    </recommendedName>
</protein>
<comment type="similarity">
    <text evidence="2">Belongs to the ABC transporter superfamily. ABCG family. Eye pigment precursor importer (TC 3.A.1.204) subfamily.</text>
</comment>
<evidence type="ECO:0000313" key="8">
    <source>
        <dbReference type="EMBL" id="CAD7601468.1"/>
    </source>
</evidence>
<keyword evidence="4" id="KW-0812">Transmembrane</keyword>
<evidence type="ECO:0000256" key="5">
    <source>
        <dbReference type="ARBA" id="ARBA00022989"/>
    </source>
</evidence>
<dbReference type="AlphaFoldDB" id="A0A7R9K2M1"/>
<dbReference type="InterPro" id="IPR003439">
    <property type="entry name" value="ABC_transporter-like_ATP-bd"/>
</dbReference>
<dbReference type="SUPFAM" id="SSF52540">
    <property type="entry name" value="P-loop containing nucleoside triphosphate hydrolases"/>
    <property type="match status" value="1"/>
</dbReference>
<reference evidence="8" key="1">
    <citation type="submission" date="2020-11" db="EMBL/GenBank/DDBJ databases">
        <authorList>
            <person name="Tran Van P."/>
        </authorList>
    </citation>
    <scope>NUCLEOTIDE SEQUENCE</scope>
</reference>
<dbReference type="GO" id="GO:0042626">
    <property type="term" value="F:ATPase-coupled transmembrane transporter activity"/>
    <property type="evidence" value="ECO:0007669"/>
    <property type="project" value="TreeGrafter"/>
</dbReference>
<dbReference type="EMBL" id="OE842810">
    <property type="protein sequence ID" value="CAD7601468.1"/>
    <property type="molecule type" value="Genomic_DNA"/>
</dbReference>
<dbReference type="Gene3D" id="3.40.50.300">
    <property type="entry name" value="P-loop containing nucleotide triphosphate hydrolases"/>
    <property type="match status" value="1"/>
</dbReference>
<sequence length="60" mass="6485">MEPASVPAQSKIEEILSTLGLLAARKTRASMLSGGQKKRLSIALELVNNPMVMFLDEPTT</sequence>
<evidence type="ECO:0000256" key="2">
    <source>
        <dbReference type="ARBA" id="ARBA00005814"/>
    </source>
</evidence>
<evidence type="ECO:0000256" key="4">
    <source>
        <dbReference type="ARBA" id="ARBA00022692"/>
    </source>
</evidence>
<gene>
    <name evidence="8" type="ORF">TGEB3V08_LOCUS7964</name>
</gene>
<organism evidence="8">
    <name type="scientific">Timema genevievae</name>
    <name type="common">Walking stick</name>
    <dbReference type="NCBI Taxonomy" id="629358"/>
    <lineage>
        <taxon>Eukaryota</taxon>
        <taxon>Metazoa</taxon>
        <taxon>Ecdysozoa</taxon>
        <taxon>Arthropoda</taxon>
        <taxon>Hexapoda</taxon>
        <taxon>Insecta</taxon>
        <taxon>Pterygota</taxon>
        <taxon>Neoptera</taxon>
        <taxon>Polyneoptera</taxon>
        <taxon>Phasmatodea</taxon>
        <taxon>Timematodea</taxon>
        <taxon>Timematoidea</taxon>
        <taxon>Timematidae</taxon>
        <taxon>Timema</taxon>
    </lineage>
</organism>
<dbReference type="PANTHER" id="PTHR48041">
    <property type="entry name" value="ABC TRANSPORTER G FAMILY MEMBER 28"/>
    <property type="match status" value="1"/>
</dbReference>
<comment type="subcellular location">
    <subcellularLocation>
        <location evidence="1">Membrane</location>
        <topology evidence="1">Multi-pass membrane protein</topology>
    </subcellularLocation>
</comment>
<accession>A0A7R9K2M1</accession>
<evidence type="ECO:0000256" key="3">
    <source>
        <dbReference type="ARBA" id="ARBA00022448"/>
    </source>
</evidence>
<proteinExistence type="inferred from homology"/>
<dbReference type="InterPro" id="IPR027417">
    <property type="entry name" value="P-loop_NTPase"/>
</dbReference>
<keyword evidence="3" id="KW-0813">Transport</keyword>
<evidence type="ECO:0000259" key="7">
    <source>
        <dbReference type="Pfam" id="PF00005"/>
    </source>
</evidence>
<dbReference type="GO" id="GO:0016887">
    <property type="term" value="F:ATP hydrolysis activity"/>
    <property type="evidence" value="ECO:0007669"/>
    <property type="project" value="InterPro"/>
</dbReference>
<feature type="domain" description="ABC transporter" evidence="7">
    <location>
        <begin position="8"/>
        <end position="60"/>
    </location>
</feature>